<protein>
    <recommendedName>
        <fullName evidence="3">Rho-GAP domain-containing protein</fullName>
    </recommendedName>
</protein>
<feature type="compositionally biased region" description="Polar residues" evidence="2">
    <location>
        <begin position="254"/>
        <end position="267"/>
    </location>
</feature>
<dbReference type="OrthoDB" id="2500308at2759"/>
<feature type="region of interest" description="Disordered" evidence="2">
    <location>
        <begin position="796"/>
        <end position="825"/>
    </location>
</feature>
<feature type="region of interest" description="Disordered" evidence="2">
    <location>
        <begin position="177"/>
        <end position="206"/>
    </location>
</feature>
<dbReference type="CDD" id="cd00159">
    <property type="entry name" value="RhoGAP"/>
    <property type="match status" value="1"/>
</dbReference>
<feature type="compositionally biased region" description="Low complexity" evidence="2">
    <location>
        <begin position="25"/>
        <end position="51"/>
    </location>
</feature>
<dbReference type="EMBL" id="VSWC01000092">
    <property type="protein sequence ID" value="KAA1091021.1"/>
    <property type="molecule type" value="Genomic_DNA"/>
</dbReference>
<feature type="region of interest" description="Disordered" evidence="2">
    <location>
        <begin position="888"/>
        <end position="949"/>
    </location>
</feature>
<feature type="compositionally biased region" description="Polar residues" evidence="2">
    <location>
        <begin position="92"/>
        <end position="125"/>
    </location>
</feature>
<dbReference type="InterPro" id="IPR008936">
    <property type="entry name" value="Rho_GTPase_activation_prot"/>
</dbReference>
<organism evidence="4 6">
    <name type="scientific">Puccinia graminis f. sp. tritici</name>
    <dbReference type="NCBI Taxonomy" id="56615"/>
    <lineage>
        <taxon>Eukaryota</taxon>
        <taxon>Fungi</taxon>
        <taxon>Dikarya</taxon>
        <taxon>Basidiomycota</taxon>
        <taxon>Pucciniomycotina</taxon>
        <taxon>Pucciniomycetes</taxon>
        <taxon>Pucciniales</taxon>
        <taxon>Pucciniaceae</taxon>
        <taxon>Puccinia</taxon>
    </lineage>
</organism>
<feature type="compositionally biased region" description="Basic and acidic residues" evidence="2">
    <location>
        <begin position="902"/>
        <end position="911"/>
    </location>
</feature>
<dbReference type="GO" id="GO:0005096">
    <property type="term" value="F:GTPase activator activity"/>
    <property type="evidence" value="ECO:0007669"/>
    <property type="project" value="TreeGrafter"/>
</dbReference>
<name>A0A5B0NNX8_PUCGR</name>
<accession>A0A5B0NNX8</accession>
<evidence type="ECO:0000313" key="6">
    <source>
        <dbReference type="Proteomes" id="UP000324748"/>
    </source>
</evidence>
<dbReference type="InterPro" id="IPR000198">
    <property type="entry name" value="RhoGAP_dom"/>
</dbReference>
<evidence type="ECO:0000256" key="2">
    <source>
        <dbReference type="SAM" id="MobiDB-lite"/>
    </source>
</evidence>
<feature type="compositionally biased region" description="Polar residues" evidence="2">
    <location>
        <begin position="52"/>
        <end position="84"/>
    </location>
</feature>
<reference evidence="6 7" key="1">
    <citation type="submission" date="2019-05" db="EMBL/GenBank/DDBJ databases">
        <title>Emergence of the Ug99 lineage of the wheat stem rust pathogen through somatic hybridization.</title>
        <authorList>
            <person name="Li F."/>
            <person name="Upadhyaya N.M."/>
            <person name="Sperschneider J."/>
            <person name="Matny O."/>
            <person name="Nguyen-Phuc H."/>
            <person name="Mago R."/>
            <person name="Raley C."/>
            <person name="Miller M.E."/>
            <person name="Silverstein K.A.T."/>
            <person name="Henningsen E."/>
            <person name="Hirsch C.D."/>
            <person name="Visser B."/>
            <person name="Pretorius Z.A."/>
            <person name="Steffenson B.J."/>
            <person name="Schwessinger B."/>
            <person name="Dodds P.N."/>
            <person name="Figueroa M."/>
        </authorList>
    </citation>
    <scope>NUCLEOTIDE SEQUENCE [LARGE SCALE GENOMIC DNA]</scope>
    <source>
        <strain evidence="4">21-0</strain>
        <strain evidence="5 7">Ug99</strain>
    </source>
</reference>
<evidence type="ECO:0000313" key="5">
    <source>
        <dbReference type="EMBL" id="KAA1125405.1"/>
    </source>
</evidence>
<evidence type="ECO:0000256" key="1">
    <source>
        <dbReference type="SAM" id="Coils"/>
    </source>
</evidence>
<feature type="compositionally biased region" description="Polar residues" evidence="2">
    <location>
        <begin position="182"/>
        <end position="204"/>
    </location>
</feature>
<feature type="region of interest" description="Disordered" evidence="2">
    <location>
        <begin position="1090"/>
        <end position="1110"/>
    </location>
</feature>
<feature type="region of interest" description="Disordered" evidence="2">
    <location>
        <begin position="222"/>
        <end position="267"/>
    </location>
</feature>
<evidence type="ECO:0000313" key="4">
    <source>
        <dbReference type="EMBL" id="KAA1091021.1"/>
    </source>
</evidence>
<evidence type="ECO:0000313" key="7">
    <source>
        <dbReference type="Proteomes" id="UP000325313"/>
    </source>
</evidence>
<feature type="region of interest" description="Disordered" evidence="2">
    <location>
        <begin position="478"/>
        <end position="501"/>
    </location>
</feature>
<dbReference type="AlphaFoldDB" id="A0A5B0NNX8"/>
<feature type="region of interest" description="Disordered" evidence="2">
    <location>
        <begin position="426"/>
        <end position="465"/>
    </location>
</feature>
<dbReference type="PANTHER" id="PTHR45808">
    <property type="entry name" value="RHO GTPASE-ACTIVATING PROTEIN 68F"/>
    <property type="match status" value="1"/>
</dbReference>
<feature type="compositionally biased region" description="Basic and acidic residues" evidence="2">
    <location>
        <begin position="925"/>
        <end position="946"/>
    </location>
</feature>
<comment type="caution">
    <text evidence="4">The sequence shown here is derived from an EMBL/GenBank/DDBJ whole genome shotgun (WGS) entry which is preliminary data.</text>
</comment>
<dbReference type="GO" id="GO:0005737">
    <property type="term" value="C:cytoplasm"/>
    <property type="evidence" value="ECO:0007669"/>
    <property type="project" value="TreeGrafter"/>
</dbReference>
<dbReference type="PANTHER" id="PTHR45808:SF2">
    <property type="entry name" value="RHO GTPASE-ACTIVATING PROTEIN 68F"/>
    <property type="match status" value="1"/>
</dbReference>
<dbReference type="Proteomes" id="UP000324748">
    <property type="component" value="Unassembled WGS sequence"/>
</dbReference>
<feature type="coiled-coil region" evidence="1">
    <location>
        <begin position="987"/>
        <end position="1014"/>
    </location>
</feature>
<dbReference type="Proteomes" id="UP000325313">
    <property type="component" value="Unassembled WGS sequence"/>
</dbReference>
<dbReference type="SUPFAM" id="SSF48350">
    <property type="entry name" value="GTPase activation domain, GAP"/>
    <property type="match status" value="1"/>
</dbReference>
<sequence>MPSSLINNDSVPSTPRSPMPYRSRTTSLLPIPTRSSTSLSSSLRGPSHPSPTAQSPSSARNRSTISSQKSPSHSVQYSVGSVRTPTRLPISRQPSFSPRETPVKSTTLSPKSSMKTIALSSTSSKPAAGISAGPKKPADKLNDEQADHFRNLSKSFNHTLRRIPRISTVNITVDKAYPLPTPLSTPVKSQRSGPRRPTASNALPLSQALRQLPPLQSRSMAFHQTRKVKSYQELKESNAAAVPRATKHPISYHNKPNASPESLQSKITLTDDGSSVRTKLEYNHHASISSSVGPLSETPSPDLALNRDNRPAAIQIPPQALPSTVANSEYPEPQEFQSRAYTLERLQSLIGMDEFQSLVDSDALYWLISQPGLYETQLEIQERAFQVYAPQNATDGQKPHAVGHTPLGFDFPQSRPSAAIPHATLEAAAHRTPSSSDPLPPFEGSPMAPSEAPLAGLSSGPKKSNHVGNILLEKLGWKSKSSTTQNNKQGSSKSTGRSLRPSSFILTASSQKGKLSGQFGTPAKLSISEQHRFSQILGANLEKMNNSTCVVSMGERLQVLPILPFTVIEEIYRRGMRVPGILRISGDLDRIDELVKKFEFCPKNGVDVSSEDIHTLCGLLKHYLRTLPEPLFHPVLNHMFWKLCVEPSQTREADPTEDEHSQQLLIARYLLQLLPSRALSLLTYVIRFLAQIPIFVENRIQHDSLAGMLGPAIFVPRDIGLPGLGLHPRGHNKQTSSSTSPAAPFPSPKYTASFIEELDKNAVSRRAAESTLWLMNYSKVLFGAVHDADRRRTGVPAEFKLEATPRESVSSSPKETQQDSHRQPFPSQLTDIIDKEQLTQSPPQSPVTSILTYSSNLTVSQRSTIHEELPEFSPSRSLHSPKQLYNDKLSEFGHGSTRAKSRAGDSEECSDKTLQPDLKYNSPARAEDQHDPKFNEAAGGHKRESSNRLSCSLSTAIGGYSKQTSAEVEKRSRRNSEKVIGLLTNYMEEREEKIVKQESLIESLVEEIERLQTVEEGDAVMQESMHMQTRPDIPSRKNTADEVRSDGMRRQQDFELHSALKAEASHDASDNNHNKYSDYHEQMFNFLSPTSDEHTSYSSGTANGTSFETDSDTDSITLNFLNSESADDRRDSKSHLFDIRQEHVEDDVVEELHLGTSASSQNSPTSLRQIRRASKSISSAQAWREPSGRNMLRTGKSVDDLINFDDYDSDRSDAASLHSEITRLKTINSSLIRKLKSIESILADVSFK</sequence>
<feature type="compositionally biased region" description="Polar residues" evidence="2">
    <location>
        <begin position="1"/>
        <end position="16"/>
    </location>
</feature>
<feature type="compositionally biased region" description="Polar residues" evidence="2">
    <location>
        <begin position="479"/>
        <end position="501"/>
    </location>
</feature>
<feature type="region of interest" description="Disordered" evidence="2">
    <location>
        <begin position="725"/>
        <end position="746"/>
    </location>
</feature>
<gene>
    <name evidence="4" type="ORF">PGT21_020893</name>
    <name evidence="5" type="ORF">PGTUg99_004905</name>
</gene>
<keyword evidence="6" id="KW-1185">Reference proteome</keyword>
<dbReference type="GO" id="GO:0007264">
    <property type="term" value="P:small GTPase-mediated signal transduction"/>
    <property type="evidence" value="ECO:0007669"/>
    <property type="project" value="TreeGrafter"/>
</dbReference>
<dbReference type="EMBL" id="VDEP01000178">
    <property type="protein sequence ID" value="KAA1125405.1"/>
    <property type="molecule type" value="Genomic_DNA"/>
</dbReference>
<keyword evidence="1" id="KW-0175">Coiled coil</keyword>
<feature type="compositionally biased region" description="Polar residues" evidence="2">
    <location>
        <begin position="287"/>
        <end position="299"/>
    </location>
</feature>
<feature type="domain" description="Rho-GAP" evidence="3">
    <location>
        <begin position="539"/>
        <end position="766"/>
    </location>
</feature>
<dbReference type="Pfam" id="PF00620">
    <property type="entry name" value="RhoGAP"/>
    <property type="match status" value="1"/>
</dbReference>
<feature type="region of interest" description="Disordered" evidence="2">
    <location>
        <begin position="1"/>
        <end position="141"/>
    </location>
</feature>
<proteinExistence type="predicted"/>
<dbReference type="Gene3D" id="1.10.555.10">
    <property type="entry name" value="Rho GTPase activation protein"/>
    <property type="match status" value="1"/>
</dbReference>
<feature type="region of interest" description="Disordered" evidence="2">
    <location>
        <begin position="287"/>
        <end position="306"/>
    </location>
</feature>
<evidence type="ECO:0000259" key="3">
    <source>
        <dbReference type="PROSITE" id="PS50238"/>
    </source>
</evidence>
<dbReference type="PROSITE" id="PS50238">
    <property type="entry name" value="RHOGAP"/>
    <property type="match status" value="1"/>
</dbReference>
<dbReference type="SMART" id="SM00324">
    <property type="entry name" value="RhoGAP"/>
    <property type="match status" value="1"/>
</dbReference>